<accession>A0A518JW70</accession>
<evidence type="ECO:0000313" key="3">
    <source>
        <dbReference type="Proteomes" id="UP000315082"/>
    </source>
</evidence>
<evidence type="ECO:0000313" key="2">
    <source>
        <dbReference type="EMBL" id="QDV69781.1"/>
    </source>
</evidence>
<organism evidence="2 3">
    <name type="scientific">Rosistilla carotiformis</name>
    <dbReference type="NCBI Taxonomy" id="2528017"/>
    <lineage>
        <taxon>Bacteria</taxon>
        <taxon>Pseudomonadati</taxon>
        <taxon>Planctomycetota</taxon>
        <taxon>Planctomycetia</taxon>
        <taxon>Pirellulales</taxon>
        <taxon>Pirellulaceae</taxon>
        <taxon>Rosistilla</taxon>
    </lineage>
</organism>
<dbReference type="AlphaFoldDB" id="A0A518JW70"/>
<keyword evidence="1" id="KW-1133">Transmembrane helix</keyword>
<dbReference type="OrthoDB" id="268176at2"/>
<name>A0A518JW70_9BACT</name>
<feature type="transmembrane region" description="Helical" evidence="1">
    <location>
        <begin position="134"/>
        <end position="153"/>
    </location>
</feature>
<feature type="transmembrane region" description="Helical" evidence="1">
    <location>
        <begin position="248"/>
        <end position="267"/>
    </location>
</feature>
<dbReference type="KEGG" id="rcf:Poly24_34980"/>
<protein>
    <submittedName>
        <fullName evidence="2">Uncharacterized protein</fullName>
    </submittedName>
</protein>
<feature type="transmembrane region" description="Helical" evidence="1">
    <location>
        <begin position="71"/>
        <end position="90"/>
    </location>
</feature>
<dbReference type="EMBL" id="CP036348">
    <property type="protein sequence ID" value="QDV69781.1"/>
    <property type="molecule type" value="Genomic_DNA"/>
</dbReference>
<feature type="transmembrane region" description="Helical" evidence="1">
    <location>
        <begin position="96"/>
        <end position="122"/>
    </location>
</feature>
<gene>
    <name evidence="2" type="ORF">Poly24_34980</name>
</gene>
<dbReference type="RefSeq" id="WP_145097877.1">
    <property type="nucleotide sequence ID" value="NZ_CP036348.1"/>
</dbReference>
<feature type="transmembrane region" description="Helical" evidence="1">
    <location>
        <begin position="12"/>
        <end position="32"/>
    </location>
</feature>
<sequence length="288" mass="31494">MTKGELTAPRIGALTILAAITTVVLQIVFGVWTRYYYGSAFGQAAWIGLMWLGCSMTASVCFSPIFSWRRVLIGVSGFGWHVLFMSVCWQEPPVRYLLLFGTLVGLQVCASLMLGVPVWLGFRTADEPVADGSLRYRFTIRSILLTTAMVAVLSSATRAYSITAAAAPLLAVPLFVLLYIGAASTMLATSYVRIRACCLLAVLLCGAILYSWLARALSSSVVDALTLREFILSLGSVPSDAFVVELQFLQFGLFAFSCCLWFALGRIDARDFERRRFLRGALAAKKTT</sequence>
<keyword evidence="1" id="KW-0812">Transmembrane</keyword>
<keyword evidence="3" id="KW-1185">Reference proteome</keyword>
<keyword evidence="1" id="KW-0472">Membrane</keyword>
<feature type="transmembrane region" description="Helical" evidence="1">
    <location>
        <begin position="44"/>
        <end position="66"/>
    </location>
</feature>
<dbReference type="Proteomes" id="UP000315082">
    <property type="component" value="Chromosome"/>
</dbReference>
<reference evidence="2 3" key="1">
    <citation type="submission" date="2019-02" db="EMBL/GenBank/DDBJ databases">
        <title>Deep-cultivation of Planctomycetes and their phenomic and genomic characterization uncovers novel biology.</title>
        <authorList>
            <person name="Wiegand S."/>
            <person name="Jogler M."/>
            <person name="Boedeker C."/>
            <person name="Pinto D."/>
            <person name="Vollmers J."/>
            <person name="Rivas-Marin E."/>
            <person name="Kohn T."/>
            <person name="Peeters S.H."/>
            <person name="Heuer A."/>
            <person name="Rast P."/>
            <person name="Oberbeckmann S."/>
            <person name="Bunk B."/>
            <person name="Jeske O."/>
            <person name="Meyerdierks A."/>
            <person name="Storesund J.E."/>
            <person name="Kallscheuer N."/>
            <person name="Luecker S."/>
            <person name="Lage O.M."/>
            <person name="Pohl T."/>
            <person name="Merkel B.J."/>
            <person name="Hornburger P."/>
            <person name="Mueller R.-W."/>
            <person name="Bruemmer F."/>
            <person name="Labrenz M."/>
            <person name="Spormann A.M."/>
            <person name="Op den Camp H."/>
            <person name="Overmann J."/>
            <person name="Amann R."/>
            <person name="Jetten M.S.M."/>
            <person name="Mascher T."/>
            <person name="Medema M.H."/>
            <person name="Devos D.P."/>
            <person name="Kaster A.-K."/>
            <person name="Ovreas L."/>
            <person name="Rohde M."/>
            <person name="Galperin M.Y."/>
            <person name="Jogler C."/>
        </authorList>
    </citation>
    <scope>NUCLEOTIDE SEQUENCE [LARGE SCALE GENOMIC DNA]</scope>
    <source>
        <strain evidence="2 3">Poly24</strain>
    </source>
</reference>
<proteinExistence type="predicted"/>
<feature type="transmembrane region" description="Helical" evidence="1">
    <location>
        <begin position="159"/>
        <end position="180"/>
    </location>
</feature>
<feature type="transmembrane region" description="Helical" evidence="1">
    <location>
        <begin position="192"/>
        <end position="213"/>
    </location>
</feature>
<evidence type="ECO:0000256" key="1">
    <source>
        <dbReference type="SAM" id="Phobius"/>
    </source>
</evidence>